<dbReference type="EMBL" id="JAABOA010000006">
    <property type="protein sequence ID" value="KAF9586699.1"/>
    <property type="molecule type" value="Genomic_DNA"/>
</dbReference>
<reference evidence="2" key="1">
    <citation type="journal article" date="2020" name="Fungal Divers.">
        <title>Resolving the Mortierellaceae phylogeny through synthesis of multi-gene phylogenetics and phylogenomics.</title>
        <authorList>
            <person name="Vandepol N."/>
            <person name="Liber J."/>
            <person name="Desiro A."/>
            <person name="Na H."/>
            <person name="Kennedy M."/>
            <person name="Barry K."/>
            <person name="Grigoriev I.V."/>
            <person name="Miller A.N."/>
            <person name="O'Donnell K."/>
            <person name="Stajich J.E."/>
            <person name="Bonito G."/>
        </authorList>
    </citation>
    <scope>NUCLEOTIDE SEQUENCE</scope>
    <source>
        <strain evidence="2">KOD1015</strain>
    </source>
</reference>
<comment type="caution">
    <text evidence="2">The sequence shown here is derived from an EMBL/GenBank/DDBJ whole genome shotgun (WGS) entry which is preliminary data.</text>
</comment>
<dbReference type="PANTHER" id="PTHR35895">
    <property type="entry name" value="CHROMOSOME 16, WHOLE GENOME SHOTGUN SEQUENCE"/>
    <property type="match status" value="1"/>
</dbReference>
<name>A0A9P6G3Z0_9FUNG</name>
<dbReference type="OrthoDB" id="10039566at2759"/>
<accession>A0A9P6G3Z0</accession>
<dbReference type="InterPro" id="IPR046368">
    <property type="entry name" value="Tag1"/>
</dbReference>
<evidence type="ECO:0000313" key="3">
    <source>
        <dbReference type="Proteomes" id="UP000780801"/>
    </source>
</evidence>
<feature type="chain" id="PRO_5040472419" evidence="1">
    <location>
        <begin position="21"/>
        <end position="485"/>
    </location>
</feature>
<dbReference type="InterPro" id="IPR022185">
    <property type="entry name" value="DUF3712"/>
</dbReference>
<evidence type="ECO:0000313" key="2">
    <source>
        <dbReference type="EMBL" id="KAF9586699.1"/>
    </source>
</evidence>
<sequence>MKFSLKAAALTALATSLTAAAPIEKRDVISDRIFTCFAGLLLTGSWPGSCQAAVSVDMGLIKSIAINQMSMDFTTANPWIPSTSSNSVVATMLSLPGITLPIDKIRQSIIIVDNNYQIGTINTPWAQASTSGATLTTSFPESVLTVFPDAHDAFSGFVASLSTKASHSFVLKGAVDAQLNLGIFGRLTIPNIGFKSTVPMAGLNGLKVTKYLYLIDVLTLPDGSLTISTIVNLENTSKLSVKLGDVIFSTYSNSNYVGVSTIKGLTLVPGNNYVISSTYLDGSIPATKDTSTTNPALNAGLSAIQSELTIPQAFSGSVMSQPPYSDWSLKTLPNTNKDLIVEASVTFKSPYYGFPMEMTADSLANQIHSAVINGVSNEADGTRLFYFMGALKYSVTGSGAYKATFNVKLRRSAFPISEKAKWQKVIDYATANKKIPVKLNWTPYVIINNDGVVRKVDWGTDSVKLSTISVSVGSDFASIIGAFPA</sequence>
<gene>
    <name evidence="2" type="ORF">BGW38_008622</name>
</gene>
<dbReference type="AlphaFoldDB" id="A0A9P6G3Z0"/>
<dbReference type="Proteomes" id="UP000780801">
    <property type="component" value="Unassembled WGS sequence"/>
</dbReference>
<feature type="signal peptide" evidence="1">
    <location>
        <begin position="1"/>
        <end position="20"/>
    </location>
</feature>
<dbReference type="PANTHER" id="PTHR35895:SF1">
    <property type="entry name" value="LIPID-BINDING SERUM GLYCOPROTEIN C-TERMINAL DOMAIN-CONTAINING PROTEIN"/>
    <property type="match status" value="1"/>
</dbReference>
<organism evidence="2 3">
    <name type="scientific">Lunasporangiospora selenospora</name>
    <dbReference type="NCBI Taxonomy" id="979761"/>
    <lineage>
        <taxon>Eukaryota</taxon>
        <taxon>Fungi</taxon>
        <taxon>Fungi incertae sedis</taxon>
        <taxon>Mucoromycota</taxon>
        <taxon>Mortierellomycotina</taxon>
        <taxon>Mortierellomycetes</taxon>
        <taxon>Mortierellales</taxon>
        <taxon>Mortierellaceae</taxon>
        <taxon>Lunasporangiospora</taxon>
    </lineage>
</organism>
<dbReference type="Pfam" id="PF12505">
    <property type="entry name" value="DUF3712"/>
    <property type="match status" value="1"/>
</dbReference>
<keyword evidence="3" id="KW-1185">Reference proteome</keyword>
<evidence type="ECO:0000256" key="1">
    <source>
        <dbReference type="SAM" id="SignalP"/>
    </source>
</evidence>
<protein>
    <submittedName>
        <fullName evidence="2">Uncharacterized protein</fullName>
    </submittedName>
</protein>
<dbReference type="GO" id="GO:0000329">
    <property type="term" value="C:fungal-type vacuole membrane"/>
    <property type="evidence" value="ECO:0007669"/>
    <property type="project" value="InterPro"/>
</dbReference>
<keyword evidence="1" id="KW-0732">Signal</keyword>
<proteinExistence type="predicted"/>